<dbReference type="Pfam" id="PF14398">
    <property type="entry name" value="ATPgrasp_YheCD"/>
    <property type="match status" value="1"/>
</dbReference>
<dbReference type="Gene3D" id="3.30.470.20">
    <property type="entry name" value="ATP-grasp fold, B domain"/>
    <property type="match status" value="1"/>
</dbReference>
<gene>
    <name evidence="1" type="ORF">J2Z32_003396</name>
</gene>
<dbReference type="SUPFAM" id="SSF56059">
    <property type="entry name" value="Glutathione synthetase ATP-binding domain-like"/>
    <property type="match status" value="1"/>
</dbReference>
<dbReference type="Proteomes" id="UP001519272">
    <property type="component" value="Unassembled WGS sequence"/>
</dbReference>
<protein>
    <submittedName>
        <fullName evidence="1">Glutathione synthase/RimK-type ligase-like ATP-grasp enzyme</fullName>
    </submittedName>
</protein>
<dbReference type="InterPro" id="IPR026838">
    <property type="entry name" value="YheC/D"/>
</dbReference>
<evidence type="ECO:0000313" key="1">
    <source>
        <dbReference type="EMBL" id="MBP1906732.1"/>
    </source>
</evidence>
<sequence length="374" mass="42807">MSKLQLGTLGILVTESSGSLPFNEGQLCRRLCLLGHKQEIQVFVFCPEWFKPGEQSIKGYSYGEQGWRKGIFPLPDVLYDRYFSRNTKQHQSKVMCLTQLKEAHEFMYLTRGLAGKWIVHQALLQNKELTPYLPETLLFEGKNQLGDWLTIHQGEAFLKPQCGTHGKRTLYIKAIGHKDQLFIRGRSGANTVFTRYLNTSAGYSWIERFTQHKNYLLQPYLHLTNMQEEPFDIRVLMQKEQTGTWNLTGAAARIGRKNSLTSNLHGGGKAHKARSYLIHEFGKVKATEIMDTITQLSTIIPSTLEENFGRLAELGIDYGVDKQGKVWVLEVNSKPGRSAFFQIGEADSARKSVENLIDYTHYLLTHRMFRRINS</sequence>
<comment type="caution">
    <text evidence="1">The sequence shown here is derived from an EMBL/GenBank/DDBJ whole genome shotgun (WGS) entry which is preliminary data.</text>
</comment>
<keyword evidence="2" id="KW-1185">Reference proteome</keyword>
<evidence type="ECO:0000313" key="2">
    <source>
        <dbReference type="Proteomes" id="UP001519272"/>
    </source>
</evidence>
<proteinExistence type="predicted"/>
<name>A0ABS4FVY4_9BACL</name>
<dbReference type="RefSeq" id="WP_210090332.1">
    <property type="nucleotide sequence ID" value="NZ_JAGGKG010000018.1"/>
</dbReference>
<accession>A0ABS4FVY4</accession>
<reference evidence="1 2" key="1">
    <citation type="submission" date="2021-03" db="EMBL/GenBank/DDBJ databases">
        <title>Genomic Encyclopedia of Type Strains, Phase IV (KMG-IV): sequencing the most valuable type-strain genomes for metagenomic binning, comparative biology and taxonomic classification.</title>
        <authorList>
            <person name="Goeker M."/>
        </authorList>
    </citation>
    <scope>NUCLEOTIDE SEQUENCE [LARGE SCALE GENOMIC DNA]</scope>
    <source>
        <strain evidence="1 2">DSM 14349</strain>
    </source>
</reference>
<organism evidence="1 2">
    <name type="scientific">Paenibacillus turicensis</name>
    <dbReference type="NCBI Taxonomy" id="160487"/>
    <lineage>
        <taxon>Bacteria</taxon>
        <taxon>Bacillati</taxon>
        <taxon>Bacillota</taxon>
        <taxon>Bacilli</taxon>
        <taxon>Bacillales</taxon>
        <taxon>Paenibacillaceae</taxon>
        <taxon>Paenibacillus</taxon>
    </lineage>
</organism>
<dbReference type="EMBL" id="JAGGKG010000018">
    <property type="protein sequence ID" value="MBP1906732.1"/>
    <property type="molecule type" value="Genomic_DNA"/>
</dbReference>